<feature type="region of interest" description="Disordered" evidence="1">
    <location>
        <begin position="174"/>
        <end position="215"/>
    </location>
</feature>
<dbReference type="STRING" id="68775.A0A5C3M697"/>
<dbReference type="GO" id="GO:0005737">
    <property type="term" value="C:cytoplasm"/>
    <property type="evidence" value="ECO:0007669"/>
    <property type="project" value="InterPro"/>
</dbReference>
<evidence type="ECO:0000313" key="3">
    <source>
        <dbReference type="EMBL" id="TFK39378.1"/>
    </source>
</evidence>
<dbReference type="GO" id="GO:0030490">
    <property type="term" value="P:maturation of SSU-rRNA"/>
    <property type="evidence" value="ECO:0007669"/>
    <property type="project" value="TreeGrafter"/>
</dbReference>
<dbReference type="EMBL" id="ML213599">
    <property type="protein sequence ID" value="TFK39378.1"/>
    <property type="molecule type" value="Genomic_DNA"/>
</dbReference>
<dbReference type="Proteomes" id="UP000308652">
    <property type="component" value="Unassembled WGS sequence"/>
</dbReference>
<feature type="compositionally biased region" description="Basic and acidic residues" evidence="1">
    <location>
        <begin position="136"/>
        <end position="151"/>
    </location>
</feature>
<dbReference type="Pfam" id="PF04194">
    <property type="entry name" value="PDCD2_C"/>
    <property type="match status" value="1"/>
</dbReference>
<dbReference type="InterPro" id="IPR007320">
    <property type="entry name" value="PDCD2_C"/>
</dbReference>
<sequence>MPPPVDDDWSDSDDEVLSEVETSVLLGVPDGCVDVDTDVLDAAVSRIGGFPAFLPSREPSFSSSQCKICSSPMELLVQIWCPFEDSPMDRALYMWGCPRIGCQGKDGSVRAWRGLRYNEKYAVKLKQKLARKREKEKAKADALAADAEKKKNAMKSNPFSMSAASTPNPFGLGAHVFGESSPALTPASVNVPQAEHDDDDEGDDSDAESDSGSSEKSLLIAMASTTIAESPWKAAPSYPPLYLSTASEYLPPQPKAKLPPGVQVIDPSDDDGKSGKDISWAVEPYENSLDMDYVFERFTKRVGYEGEQCVRYELNGTPLPFQSDKVFDTLFPAPATAPLPVTKPDFKVVHAQKRTFDSSAVPPCPVCKSKRVFECQLMPNLINVLRSKDADKAIRLTDEERRKAVERALKGNNANEKRGMEWGTCMVFSCEKDCCLNDAGGGAKDSWREEFVYIQWDV</sequence>
<name>A0A5C3M697_9AGAR</name>
<dbReference type="OrthoDB" id="443682at2759"/>
<reference evidence="3 4" key="1">
    <citation type="journal article" date="2019" name="Nat. Ecol. Evol.">
        <title>Megaphylogeny resolves global patterns of mushroom evolution.</title>
        <authorList>
            <person name="Varga T."/>
            <person name="Krizsan K."/>
            <person name="Foldi C."/>
            <person name="Dima B."/>
            <person name="Sanchez-Garcia M."/>
            <person name="Sanchez-Ramirez S."/>
            <person name="Szollosi G.J."/>
            <person name="Szarkandi J.G."/>
            <person name="Papp V."/>
            <person name="Albert L."/>
            <person name="Andreopoulos W."/>
            <person name="Angelini C."/>
            <person name="Antonin V."/>
            <person name="Barry K.W."/>
            <person name="Bougher N.L."/>
            <person name="Buchanan P."/>
            <person name="Buyck B."/>
            <person name="Bense V."/>
            <person name="Catcheside P."/>
            <person name="Chovatia M."/>
            <person name="Cooper J."/>
            <person name="Damon W."/>
            <person name="Desjardin D."/>
            <person name="Finy P."/>
            <person name="Geml J."/>
            <person name="Haridas S."/>
            <person name="Hughes K."/>
            <person name="Justo A."/>
            <person name="Karasinski D."/>
            <person name="Kautmanova I."/>
            <person name="Kiss B."/>
            <person name="Kocsube S."/>
            <person name="Kotiranta H."/>
            <person name="LaButti K.M."/>
            <person name="Lechner B.E."/>
            <person name="Liimatainen K."/>
            <person name="Lipzen A."/>
            <person name="Lukacs Z."/>
            <person name="Mihaltcheva S."/>
            <person name="Morgado L.N."/>
            <person name="Niskanen T."/>
            <person name="Noordeloos M.E."/>
            <person name="Ohm R.A."/>
            <person name="Ortiz-Santana B."/>
            <person name="Ovrebo C."/>
            <person name="Racz N."/>
            <person name="Riley R."/>
            <person name="Savchenko A."/>
            <person name="Shiryaev A."/>
            <person name="Soop K."/>
            <person name="Spirin V."/>
            <person name="Szebenyi C."/>
            <person name="Tomsovsky M."/>
            <person name="Tulloss R.E."/>
            <person name="Uehling J."/>
            <person name="Grigoriev I.V."/>
            <person name="Vagvolgyi C."/>
            <person name="Papp T."/>
            <person name="Martin F.M."/>
            <person name="Miettinen O."/>
            <person name="Hibbett D.S."/>
            <person name="Nagy L.G."/>
        </authorList>
    </citation>
    <scope>NUCLEOTIDE SEQUENCE [LARGE SCALE GENOMIC DNA]</scope>
    <source>
        <strain evidence="3 4">CBS 166.37</strain>
    </source>
</reference>
<evidence type="ECO:0000259" key="2">
    <source>
        <dbReference type="Pfam" id="PF04194"/>
    </source>
</evidence>
<accession>A0A5C3M697</accession>
<evidence type="ECO:0000313" key="4">
    <source>
        <dbReference type="Proteomes" id="UP000308652"/>
    </source>
</evidence>
<keyword evidence="4" id="KW-1185">Reference proteome</keyword>
<gene>
    <name evidence="3" type="ORF">BDQ12DRAFT_681685</name>
</gene>
<evidence type="ECO:0000256" key="1">
    <source>
        <dbReference type="SAM" id="MobiDB-lite"/>
    </source>
</evidence>
<feature type="compositionally biased region" description="Acidic residues" evidence="1">
    <location>
        <begin position="196"/>
        <end position="209"/>
    </location>
</feature>
<dbReference type="PANTHER" id="PTHR47524:SF1">
    <property type="entry name" value="20S RRNA ACCUMULATION PROTEIN 4"/>
    <property type="match status" value="1"/>
</dbReference>
<protein>
    <submittedName>
        <fullName evidence="3">Programmed cell death protein 2</fullName>
    </submittedName>
</protein>
<dbReference type="AlphaFoldDB" id="A0A5C3M697"/>
<proteinExistence type="predicted"/>
<organism evidence="3 4">
    <name type="scientific">Crucibulum laeve</name>
    <dbReference type="NCBI Taxonomy" id="68775"/>
    <lineage>
        <taxon>Eukaryota</taxon>
        <taxon>Fungi</taxon>
        <taxon>Dikarya</taxon>
        <taxon>Basidiomycota</taxon>
        <taxon>Agaricomycotina</taxon>
        <taxon>Agaricomycetes</taxon>
        <taxon>Agaricomycetidae</taxon>
        <taxon>Agaricales</taxon>
        <taxon>Agaricineae</taxon>
        <taxon>Nidulariaceae</taxon>
        <taxon>Crucibulum</taxon>
    </lineage>
</organism>
<feature type="domain" description="Programmed cell death protein 2 C-terminal" evidence="2">
    <location>
        <begin position="292"/>
        <end position="456"/>
    </location>
</feature>
<feature type="region of interest" description="Disordered" evidence="1">
    <location>
        <begin position="136"/>
        <end position="162"/>
    </location>
</feature>
<dbReference type="PANTHER" id="PTHR47524">
    <property type="entry name" value="20S RRNA ACCUMULATION PROTEIN 4"/>
    <property type="match status" value="1"/>
</dbReference>